<accession>A0A0A9GFF2</accession>
<sequence length="55" mass="6119">MPSPMTMEVPIRTKNSRMFLKSGFFSRLSLTHRARSSSGVGNLSLKLEISSSTRC</sequence>
<name>A0A0A9GFF2_ARUDO</name>
<protein>
    <submittedName>
        <fullName evidence="1">Uncharacterized protein</fullName>
    </submittedName>
</protein>
<organism evidence="1">
    <name type="scientific">Arundo donax</name>
    <name type="common">Giant reed</name>
    <name type="synonym">Donax arundinaceus</name>
    <dbReference type="NCBI Taxonomy" id="35708"/>
    <lineage>
        <taxon>Eukaryota</taxon>
        <taxon>Viridiplantae</taxon>
        <taxon>Streptophyta</taxon>
        <taxon>Embryophyta</taxon>
        <taxon>Tracheophyta</taxon>
        <taxon>Spermatophyta</taxon>
        <taxon>Magnoliopsida</taxon>
        <taxon>Liliopsida</taxon>
        <taxon>Poales</taxon>
        <taxon>Poaceae</taxon>
        <taxon>PACMAD clade</taxon>
        <taxon>Arundinoideae</taxon>
        <taxon>Arundineae</taxon>
        <taxon>Arundo</taxon>
    </lineage>
</organism>
<evidence type="ECO:0000313" key="1">
    <source>
        <dbReference type="EMBL" id="JAE21296.1"/>
    </source>
</evidence>
<reference evidence="1" key="2">
    <citation type="journal article" date="2015" name="Data Brief">
        <title>Shoot transcriptome of the giant reed, Arundo donax.</title>
        <authorList>
            <person name="Barrero R.A."/>
            <person name="Guerrero F.D."/>
            <person name="Moolhuijzen P."/>
            <person name="Goolsby J.A."/>
            <person name="Tidwell J."/>
            <person name="Bellgard S.E."/>
            <person name="Bellgard M.I."/>
        </authorList>
    </citation>
    <scope>NUCLEOTIDE SEQUENCE</scope>
    <source>
        <tissue evidence="1">Shoot tissue taken approximately 20 cm above the soil surface</tissue>
    </source>
</reference>
<proteinExistence type="predicted"/>
<dbReference type="AlphaFoldDB" id="A0A0A9GFF2"/>
<reference evidence="1" key="1">
    <citation type="submission" date="2014-09" db="EMBL/GenBank/DDBJ databases">
        <authorList>
            <person name="Magalhaes I.L.F."/>
            <person name="Oliveira U."/>
            <person name="Santos F.R."/>
            <person name="Vidigal T.H.D.A."/>
            <person name="Brescovit A.D."/>
            <person name="Santos A.J."/>
        </authorList>
    </citation>
    <scope>NUCLEOTIDE SEQUENCE</scope>
    <source>
        <tissue evidence="1">Shoot tissue taken approximately 20 cm above the soil surface</tissue>
    </source>
</reference>
<dbReference type="EMBL" id="GBRH01176600">
    <property type="protein sequence ID" value="JAE21296.1"/>
    <property type="molecule type" value="Transcribed_RNA"/>
</dbReference>